<dbReference type="Proteomes" id="UP000316196">
    <property type="component" value="Unassembled WGS sequence"/>
</dbReference>
<evidence type="ECO:0000259" key="2">
    <source>
        <dbReference type="PROSITE" id="PS51462"/>
    </source>
</evidence>
<sequence>MSIDLPVWTELRDRAVAWPVESSESIFEGNVLSMTREQVRTPSGELLDREVVGHPGAVAVLALDADENVVLLRQYRHPVGHELVEIPAGLLDVTGEDPEHAARRELAEETGLAASDWHVLADIATSPGGNREVVRIYLARGLAHADRPEGFVVEGEEAHMSVGRASAEAVRDAVLAGDMANPAVSVGILAWFSAGRDVTRLRPADSPWPMRERRVGRA</sequence>
<evidence type="ECO:0000313" key="3">
    <source>
        <dbReference type="EMBL" id="TQL57537.1"/>
    </source>
</evidence>
<dbReference type="GO" id="GO:0005829">
    <property type="term" value="C:cytosol"/>
    <property type="evidence" value="ECO:0007669"/>
    <property type="project" value="TreeGrafter"/>
</dbReference>
<comment type="caution">
    <text evidence="3">The sequence shown here is derived from an EMBL/GenBank/DDBJ whole genome shotgun (WGS) entry which is preliminary data.</text>
</comment>
<keyword evidence="4" id="KW-1185">Reference proteome</keyword>
<protein>
    <submittedName>
        <fullName evidence="3">ADP-ribose pyrophosphatase</fullName>
    </submittedName>
</protein>
<proteinExistence type="predicted"/>
<dbReference type="GO" id="GO:0016787">
    <property type="term" value="F:hydrolase activity"/>
    <property type="evidence" value="ECO:0007669"/>
    <property type="project" value="UniProtKB-KW"/>
</dbReference>
<dbReference type="Pfam" id="PF00293">
    <property type="entry name" value="NUDIX"/>
    <property type="match status" value="1"/>
</dbReference>
<feature type="domain" description="Nudix hydrolase" evidence="2">
    <location>
        <begin position="52"/>
        <end position="190"/>
    </location>
</feature>
<accession>A0A542ZB15</accession>
<keyword evidence="1" id="KW-0378">Hydrolase</keyword>
<dbReference type="GO" id="GO:0006753">
    <property type="term" value="P:nucleoside phosphate metabolic process"/>
    <property type="evidence" value="ECO:0007669"/>
    <property type="project" value="TreeGrafter"/>
</dbReference>
<dbReference type="RefSeq" id="WP_246044311.1">
    <property type="nucleotide sequence ID" value="NZ_BAAAMD010000003.1"/>
</dbReference>
<dbReference type="PANTHER" id="PTHR11839:SF31">
    <property type="entry name" value="ADP-RIBOSE PYROPHOSPHATASE"/>
    <property type="match status" value="1"/>
</dbReference>
<dbReference type="PANTHER" id="PTHR11839">
    <property type="entry name" value="UDP/ADP-SUGAR PYROPHOSPHATASE"/>
    <property type="match status" value="1"/>
</dbReference>
<dbReference type="Gene3D" id="3.90.79.10">
    <property type="entry name" value="Nucleoside Triphosphate Pyrophosphohydrolase"/>
    <property type="match status" value="1"/>
</dbReference>
<dbReference type="AlphaFoldDB" id="A0A542ZB15"/>
<reference evidence="3 4" key="1">
    <citation type="submission" date="2019-06" db="EMBL/GenBank/DDBJ databases">
        <title>Sequencing the genomes of 1000 actinobacteria strains.</title>
        <authorList>
            <person name="Klenk H.-P."/>
        </authorList>
    </citation>
    <scope>NUCLEOTIDE SEQUENCE [LARGE SCALE GENOMIC DNA]</scope>
    <source>
        <strain evidence="3 4">DSM 8251</strain>
    </source>
</reference>
<dbReference type="SUPFAM" id="SSF55811">
    <property type="entry name" value="Nudix"/>
    <property type="match status" value="1"/>
</dbReference>
<organism evidence="3 4">
    <name type="scientific">Propioniferax innocua</name>
    <dbReference type="NCBI Taxonomy" id="1753"/>
    <lineage>
        <taxon>Bacteria</taxon>
        <taxon>Bacillati</taxon>
        <taxon>Actinomycetota</taxon>
        <taxon>Actinomycetes</taxon>
        <taxon>Propionibacteriales</taxon>
        <taxon>Propionibacteriaceae</taxon>
        <taxon>Propioniferax</taxon>
    </lineage>
</organism>
<gene>
    <name evidence="3" type="ORF">FB460_1367</name>
</gene>
<dbReference type="EMBL" id="VFOR01000002">
    <property type="protein sequence ID" value="TQL57537.1"/>
    <property type="molecule type" value="Genomic_DNA"/>
</dbReference>
<evidence type="ECO:0000313" key="4">
    <source>
        <dbReference type="Proteomes" id="UP000316196"/>
    </source>
</evidence>
<dbReference type="PROSITE" id="PS51462">
    <property type="entry name" value="NUDIX"/>
    <property type="match status" value="1"/>
</dbReference>
<dbReference type="InterPro" id="IPR015797">
    <property type="entry name" value="NUDIX_hydrolase-like_dom_sf"/>
</dbReference>
<dbReference type="GO" id="GO:0019693">
    <property type="term" value="P:ribose phosphate metabolic process"/>
    <property type="evidence" value="ECO:0007669"/>
    <property type="project" value="TreeGrafter"/>
</dbReference>
<name>A0A542ZB15_9ACTN</name>
<evidence type="ECO:0000256" key="1">
    <source>
        <dbReference type="ARBA" id="ARBA00022801"/>
    </source>
</evidence>
<dbReference type="InterPro" id="IPR000086">
    <property type="entry name" value="NUDIX_hydrolase_dom"/>
</dbReference>